<dbReference type="EMBL" id="RAPO01000002">
    <property type="protein sequence ID" value="RKD94947.1"/>
    <property type="molecule type" value="Genomic_DNA"/>
</dbReference>
<feature type="transmembrane region" description="Helical" evidence="2">
    <location>
        <begin position="69"/>
        <end position="89"/>
    </location>
</feature>
<keyword evidence="5" id="KW-1185">Reference proteome</keyword>
<feature type="region of interest" description="Disordered" evidence="1">
    <location>
        <begin position="34"/>
        <end position="58"/>
    </location>
</feature>
<dbReference type="Proteomes" id="UP000283805">
    <property type="component" value="Unassembled WGS sequence"/>
</dbReference>
<evidence type="ECO:0000256" key="2">
    <source>
        <dbReference type="SAM" id="Phobius"/>
    </source>
</evidence>
<organism evidence="4 5">
    <name type="scientific">Halopiger aswanensis</name>
    <dbReference type="NCBI Taxonomy" id="148449"/>
    <lineage>
        <taxon>Archaea</taxon>
        <taxon>Methanobacteriati</taxon>
        <taxon>Methanobacteriota</taxon>
        <taxon>Stenosarchaea group</taxon>
        <taxon>Halobacteria</taxon>
        <taxon>Halobacteriales</taxon>
        <taxon>Natrialbaceae</taxon>
        <taxon>Halopiger</taxon>
    </lineage>
</organism>
<feature type="region of interest" description="Disordered" evidence="1">
    <location>
        <begin position="125"/>
        <end position="149"/>
    </location>
</feature>
<dbReference type="Pfam" id="PF13559">
    <property type="entry name" value="DUF4129"/>
    <property type="match status" value="1"/>
</dbReference>
<proteinExistence type="predicted"/>
<keyword evidence="2" id="KW-1133">Transmembrane helix</keyword>
<feature type="transmembrane region" description="Helical" evidence="2">
    <location>
        <begin position="157"/>
        <end position="174"/>
    </location>
</feature>
<feature type="compositionally biased region" description="Gly residues" evidence="1">
    <location>
        <begin position="35"/>
        <end position="49"/>
    </location>
</feature>
<accession>A0A3R7FVG0</accession>
<evidence type="ECO:0000259" key="3">
    <source>
        <dbReference type="Pfam" id="PF13559"/>
    </source>
</evidence>
<gene>
    <name evidence="4" type="ORF">ATJ93_1791</name>
</gene>
<comment type="caution">
    <text evidence="4">The sequence shown here is derived from an EMBL/GenBank/DDBJ whole genome shotgun (WGS) entry which is preliminary data.</text>
</comment>
<dbReference type="OrthoDB" id="206550at2157"/>
<feature type="compositionally biased region" description="Gly residues" evidence="1">
    <location>
        <begin position="137"/>
        <end position="146"/>
    </location>
</feature>
<feature type="region of interest" description="Disordered" evidence="1">
    <location>
        <begin position="293"/>
        <end position="326"/>
    </location>
</feature>
<feature type="region of interest" description="Disordered" evidence="1">
    <location>
        <begin position="178"/>
        <end position="209"/>
    </location>
</feature>
<keyword evidence="2" id="KW-0472">Membrane</keyword>
<feature type="transmembrane region" description="Helical" evidence="2">
    <location>
        <begin position="96"/>
        <end position="118"/>
    </location>
</feature>
<reference evidence="4 5" key="1">
    <citation type="submission" date="2018-09" db="EMBL/GenBank/DDBJ databases">
        <title>Genomic Encyclopedia of Archaeal and Bacterial Type Strains, Phase II (KMG-II): from individual species to whole genera.</title>
        <authorList>
            <person name="Goeker M."/>
        </authorList>
    </citation>
    <scope>NUCLEOTIDE SEQUENCE [LARGE SCALE GENOMIC DNA]</scope>
    <source>
        <strain evidence="4 5">DSM 13151</strain>
    </source>
</reference>
<evidence type="ECO:0000313" key="5">
    <source>
        <dbReference type="Proteomes" id="UP000283805"/>
    </source>
</evidence>
<dbReference type="InterPro" id="IPR025403">
    <property type="entry name" value="TgpA-like_C"/>
</dbReference>
<feature type="compositionally biased region" description="Basic and acidic residues" evidence="1">
    <location>
        <begin position="293"/>
        <end position="307"/>
    </location>
</feature>
<sequence>MSRDTRLVRLLAAVSAIAAIALAAATIENPLETGGAEGGVGPGEGGGPGQQPSPTQPVVGGDPPVFLEYLLYAVLIIIAVALVWYLLAYRRDAVKMIAVVLAVCLVGALLFAVLFQGFSPELDSQPVEEPATVNNSSGGGDFGSGEGETDSFSTGPLLFVLSVITAIFVGGLLVSRRGGNSESDAPPVVENEPDESGTDAAAVGSAAGRAADRIDGAATDVDNEIYRAWKEMTDLLEVDRPDSSTPREFATAAVEAGIDREYVDELTRLFEDVRYGDAETTPEMETRAVDVLRRIEDEYASGDERTDGGTSSDSGTETDESGGGGR</sequence>
<dbReference type="RefSeq" id="WP_120244269.1">
    <property type="nucleotide sequence ID" value="NZ_RAPO01000002.1"/>
</dbReference>
<name>A0A3R7FVG0_9EURY</name>
<dbReference type="AlphaFoldDB" id="A0A3R7FVG0"/>
<feature type="compositionally biased region" description="Low complexity" evidence="1">
    <location>
        <begin position="199"/>
        <end position="209"/>
    </location>
</feature>
<keyword evidence="2" id="KW-0812">Transmembrane</keyword>
<evidence type="ECO:0000313" key="4">
    <source>
        <dbReference type="EMBL" id="RKD94947.1"/>
    </source>
</evidence>
<protein>
    <submittedName>
        <fullName evidence="4">Uncharacterized protein DUF4129</fullName>
    </submittedName>
</protein>
<feature type="domain" description="Protein-glutamine gamma-glutamyltransferase-like C-terminal" evidence="3">
    <location>
        <begin position="226"/>
        <end position="293"/>
    </location>
</feature>
<evidence type="ECO:0000256" key="1">
    <source>
        <dbReference type="SAM" id="MobiDB-lite"/>
    </source>
</evidence>